<dbReference type="Proteomes" id="UP000270342">
    <property type="component" value="Unassembled WGS sequence"/>
</dbReference>
<dbReference type="EMBL" id="RBZU01000004">
    <property type="protein sequence ID" value="RKP55925.1"/>
    <property type="molecule type" value="Genomic_DNA"/>
</dbReference>
<comment type="caution">
    <text evidence="1">The sequence shown here is derived from an EMBL/GenBank/DDBJ whole genome shotgun (WGS) entry which is preliminary data.</text>
</comment>
<organism evidence="1 2">
    <name type="scientific">Pararobbsia silviterrae</name>
    <dbReference type="NCBI Taxonomy" id="1792498"/>
    <lineage>
        <taxon>Bacteria</taxon>
        <taxon>Pseudomonadati</taxon>
        <taxon>Pseudomonadota</taxon>
        <taxon>Betaproteobacteria</taxon>
        <taxon>Burkholderiales</taxon>
        <taxon>Burkholderiaceae</taxon>
        <taxon>Pararobbsia</taxon>
    </lineage>
</organism>
<evidence type="ECO:0000313" key="2">
    <source>
        <dbReference type="Proteomes" id="UP000270342"/>
    </source>
</evidence>
<dbReference type="AlphaFoldDB" id="A0A494XZI5"/>
<name>A0A494XZI5_9BURK</name>
<sequence>MANPVSPPAKTWIQATRQPRTRRLAIHGTHAQREAFRDVALGWHDASGARETTPFFSIPITSPGTA</sequence>
<protein>
    <submittedName>
        <fullName evidence="1">Uncharacterized protein</fullName>
    </submittedName>
</protein>
<accession>A0A494XZI5</accession>
<proteinExistence type="predicted"/>
<keyword evidence="2" id="KW-1185">Reference proteome</keyword>
<reference evidence="1 2" key="1">
    <citation type="submission" date="2018-10" db="EMBL/GenBank/DDBJ databases">
        <title>Robbsia sp. DHC34, isolated from soil.</title>
        <authorList>
            <person name="Gao Z.-H."/>
            <person name="Qiu L.-H."/>
        </authorList>
    </citation>
    <scope>NUCLEOTIDE SEQUENCE [LARGE SCALE GENOMIC DNA]</scope>
    <source>
        <strain evidence="1 2">DHC34</strain>
    </source>
</reference>
<gene>
    <name evidence="1" type="ORF">D7S86_12055</name>
</gene>
<evidence type="ECO:0000313" key="1">
    <source>
        <dbReference type="EMBL" id="RKP55925.1"/>
    </source>
</evidence>